<evidence type="ECO:0000256" key="1">
    <source>
        <dbReference type="SAM" id="MobiDB-lite"/>
    </source>
</evidence>
<dbReference type="AlphaFoldDB" id="A0A6G1K7E1"/>
<dbReference type="Proteomes" id="UP000799428">
    <property type="component" value="Unassembled WGS sequence"/>
</dbReference>
<feature type="region of interest" description="Disordered" evidence="1">
    <location>
        <begin position="33"/>
        <end position="89"/>
    </location>
</feature>
<keyword evidence="2" id="KW-0472">Membrane</keyword>
<protein>
    <submittedName>
        <fullName evidence="3">Uncharacterized protein</fullName>
    </submittedName>
</protein>
<organism evidence="3 4">
    <name type="scientific">Pleomassaria siparia CBS 279.74</name>
    <dbReference type="NCBI Taxonomy" id="1314801"/>
    <lineage>
        <taxon>Eukaryota</taxon>
        <taxon>Fungi</taxon>
        <taxon>Dikarya</taxon>
        <taxon>Ascomycota</taxon>
        <taxon>Pezizomycotina</taxon>
        <taxon>Dothideomycetes</taxon>
        <taxon>Pleosporomycetidae</taxon>
        <taxon>Pleosporales</taxon>
        <taxon>Pleomassariaceae</taxon>
        <taxon>Pleomassaria</taxon>
    </lineage>
</organism>
<dbReference type="OrthoDB" id="6770063at2759"/>
<keyword evidence="2" id="KW-1133">Transmembrane helix</keyword>
<gene>
    <name evidence="3" type="ORF">K504DRAFT_381101</name>
</gene>
<feature type="non-terminal residue" evidence="3">
    <location>
        <position position="1"/>
    </location>
</feature>
<accession>A0A6G1K7E1</accession>
<evidence type="ECO:0000313" key="3">
    <source>
        <dbReference type="EMBL" id="KAF2708734.1"/>
    </source>
</evidence>
<evidence type="ECO:0000256" key="2">
    <source>
        <dbReference type="SAM" id="Phobius"/>
    </source>
</evidence>
<name>A0A6G1K7E1_9PLEO</name>
<evidence type="ECO:0000313" key="4">
    <source>
        <dbReference type="Proteomes" id="UP000799428"/>
    </source>
</evidence>
<proteinExistence type="predicted"/>
<keyword evidence="4" id="KW-1185">Reference proteome</keyword>
<keyword evidence="2" id="KW-0812">Transmembrane</keyword>
<reference evidence="3" key="1">
    <citation type="journal article" date="2020" name="Stud. Mycol.">
        <title>101 Dothideomycetes genomes: a test case for predicting lifestyles and emergence of pathogens.</title>
        <authorList>
            <person name="Haridas S."/>
            <person name="Albert R."/>
            <person name="Binder M."/>
            <person name="Bloem J."/>
            <person name="Labutti K."/>
            <person name="Salamov A."/>
            <person name="Andreopoulos B."/>
            <person name="Baker S."/>
            <person name="Barry K."/>
            <person name="Bills G."/>
            <person name="Bluhm B."/>
            <person name="Cannon C."/>
            <person name="Castanera R."/>
            <person name="Culley D."/>
            <person name="Daum C."/>
            <person name="Ezra D."/>
            <person name="Gonzalez J."/>
            <person name="Henrissat B."/>
            <person name="Kuo A."/>
            <person name="Liang C."/>
            <person name="Lipzen A."/>
            <person name="Lutzoni F."/>
            <person name="Magnuson J."/>
            <person name="Mondo S."/>
            <person name="Nolan M."/>
            <person name="Ohm R."/>
            <person name="Pangilinan J."/>
            <person name="Park H.-J."/>
            <person name="Ramirez L."/>
            <person name="Alfaro M."/>
            <person name="Sun H."/>
            <person name="Tritt A."/>
            <person name="Yoshinaga Y."/>
            <person name="Zwiers L.-H."/>
            <person name="Turgeon B."/>
            <person name="Goodwin S."/>
            <person name="Spatafora J."/>
            <person name="Crous P."/>
            <person name="Grigoriev I."/>
        </authorList>
    </citation>
    <scope>NUCLEOTIDE SEQUENCE</scope>
    <source>
        <strain evidence="3">CBS 279.74</strain>
    </source>
</reference>
<sequence>IRVVFIVYAPLIGICALGALLVNDNGLAEKDTSTSLDVDEVEATPSTPDGVLLPTLQQEPERKPATEIEDGQTNKRMTQKPRGWHGCLT</sequence>
<dbReference type="EMBL" id="MU005771">
    <property type="protein sequence ID" value="KAF2708734.1"/>
    <property type="molecule type" value="Genomic_DNA"/>
</dbReference>
<feature type="transmembrane region" description="Helical" evidence="2">
    <location>
        <begin position="6"/>
        <end position="23"/>
    </location>
</feature>